<feature type="compositionally biased region" description="Basic and acidic residues" evidence="1">
    <location>
        <begin position="129"/>
        <end position="138"/>
    </location>
</feature>
<name>A0AA43QU64_9LECA</name>
<sequence>MSSTEQNLSIAALIVALIAILLTSNQLIAQIVATAEGTRKCSKSVLGPWHNSTKPYTKTIWKRNWKEVRLETRFIVPEISLTTSVKWINYVMYDEEAQRVNAKKKTEERITNEKGEKVEDGNVENGEDENNRASWKDWHEDEHCPSTKLSHLKSSTDKKMSSKRQLEGLGPTRMLRQLYWFLKPSERPLPPDCLLGGDRDLDSLLFHSDYDDRAPDRVGWINLLTFLRVEMERSAITNVIQQRWWDRYPAEPAVTIDPDGIKRQTPVALNIISWPKIRFVQHSWDFVPPDVVKPLASSTVGDIAIIVRRTGMIWKTFEPHKAIMSAEGGPHVINSTEQKGLGIVLQYRCLDGSLTDKVEEQRLHQVNHTNNSSSSNGIERQAPQARSSWQTLFWPEAGIRSKDVESSIGNVDDQRSHAPNRIATGINSHFNEDFEGGPQNPHGPWPESCDLRYASADKRLFGILPSDPALGIKDFRHRTAKDVKHELKLLARGSPNDNNEALDTHIDKAMWLDRYEFNDILNMVPEVSRQRGKGMGYYHKKSYHANVMNFTKPILSQLITKYLAGETFIEELGTAADGRPQTHRDGSRKRGAKLPGRTLPPTETMEFAQKAVQLAAEIDIWNPDIMRLEFLHNLHEETTRYFVTIADRIPFLCLLGMHFNSAVWASWQARDDVQHKYKGLFAESKGHPWRNRNMELYFCYLPRYIEYMAQGKGGTKCTDEELVIEAWLMLMARGILFHCLHLPRDLEGEYLPTEFYGSRLPVWLA</sequence>
<comment type="caution">
    <text evidence="2">The sequence shown here is derived from an EMBL/GenBank/DDBJ whole genome shotgun (WGS) entry which is preliminary data.</text>
</comment>
<organism evidence="2 3">
    <name type="scientific">Ramalina farinacea</name>
    <dbReference type="NCBI Taxonomy" id="258253"/>
    <lineage>
        <taxon>Eukaryota</taxon>
        <taxon>Fungi</taxon>
        <taxon>Dikarya</taxon>
        <taxon>Ascomycota</taxon>
        <taxon>Pezizomycotina</taxon>
        <taxon>Lecanoromycetes</taxon>
        <taxon>OSLEUM clade</taxon>
        <taxon>Lecanoromycetidae</taxon>
        <taxon>Lecanorales</taxon>
        <taxon>Lecanorineae</taxon>
        <taxon>Ramalinaceae</taxon>
        <taxon>Ramalina</taxon>
    </lineage>
</organism>
<feature type="region of interest" description="Disordered" evidence="1">
    <location>
        <begin position="574"/>
        <end position="600"/>
    </location>
</feature>
<feature type="region of interest" description="Disordered" evidence="1">
    <location>
        <begin position="101"/>
        <end position="138"/>
    </location>
</feature>
<evidence type="ECO:0000313" key="3">
    <source>
        <dbReference type="Proteomes" id="UP001161017"/>
    </source>
</evidence>
<dbReference type="Proteomes" id="UP001161017">
    <property type="component" value="Unassembled WGS sequence"/>
</dbReference>
<feature type="compositionally biased region" description="Basic and acidic residues" evidence="1">
    <location>
        <begin position="154"/>
        <end position="164"/>
    </location>
</feature>
<protein>
    <submittedName>
        <fullName evidence="2">Uncharacterized protein</fullName>
    </submittedName>
</protein>
<gene>
    <name evidence="2" type="ORF">OHK93_003535</name>
</gene>
<dbReference type="EMBL" id="JAPUFD010000018">
    <property type="protein sequence ID" value="MDI1492322.1"/>
    <property type="molecule type" value="Genomic_DNA"/>
</dbReference>
<accession>A0AA43QU64</accession>
<reference evidence="2" key="1">
    <citation type="journal article" date="2023" name="Genome Biol. Evol.">
        <title>First Whole Genome Sequence and Flow Cytometry Genome Size Data for the Lichen-Forming Fungus Ramalina farinacea (Ascomycota).</title>
        <authorList>
            <person name="Llewellyn T."/>
            <person name="Mian S."/>
            <person name="Hill R."/>
            <person name="Leitch I.J."/>
            <person name="Gaya E."/>
        </authorList>
    </citation>
    <scope>NUCLEOTIDE SEQUENCE</scope>
    <source>
        <strain evidence="2">LIQ254RAFAR</strain>
    </source>
</reference>
<proteinExistence type="predicted"/>
<evidence type="ECO:0000313" key="2">
    <source>
        <dbReference type="EMBL" id="MDI1492322.1"/>
    </source>
</evidence>
<dbReference type="AlphaFoldDB" id="A0AA43QU64"/>
<evidence type="ECO:0000256" key="1">
    <source>
        <dbReference type="SAM" id="MobiDB-lite"/>
    </source>
</evidence>
<keyword evidence="3" id="KW-1185">Reference proteome</keyword>
<feature type="region of interest" description="Disordered" evidence="1">
    <location>
        <begin position="145"/>
        <end position="164"/>
    </location>
</feature>
<feature type="compositionally biased region" description="Basic and acidic residues" evidence="1">
    <location>
        <begin position="104"/>
        <end position="120"/>
    </location>
</feature>